<evidence type="ECO:0000313" key="4">
    <source>
        <dbReference type="Proteomes" id="UP000306196"/>
    </source>
</evidence>
<dbReference type="Proteomes" id="UP000306196">
    <property type="component" value="Unassembled WGS sequence"/>
</dbReference>
<evidence type="ECO:0000259" key="2">
    <source>
        <dbReference type="Pfam" id="PF04773"/>
    </source>
</evidence>
<keyword evidence="1" id="KW-1133">Transmembrane helix</keyword>
<proteinExistence type="predicted"/>
<evidence type="ECO:0000256" key="1">
    <source>
        <dbReference type="SAM" id="Phobius"/>
    </source>
</evidence>
<dbReference type="GO" id="GO:0016989">
    <property type="term" value="F:sigma factor antagonist activity"/>
    <property type="evidence" value="ECO:0007669"/>
    <property type="project" value="TreeGrafter"/>
</dbReference>
<evidence type="ECO:0000313" key="3">
    <source>
        <dbReference type="EMBL" id="TLD71267.1"/>
    </source>
</evidence>
<name>A0A5R8KG28_9BACT</name>
<dbReference type="Gene3D" id="2.60.120.1440">
    <property type="match status" value="1"/>
</dbReference>
<dbReference type="Pfam" id="PF13385">
    <property type="entry name" value="Laminin_G_3"/>
    <property type="match status" value="1"/>
</dbReference>
<dbReference type="AlphaFoldDB" id="A0A5R8KG28"/>
<dbReference type="SUPFAM" id="SSF49899">
    <property type="entry name" value="Concanavalin A-like lectins/glucanases"/>
    <property type="match status" value="1"/>
</dbReference>
<dbReference type="EMBL" id="VAUV01000005">
    <property type="protein sequence ID" value="TLD71267.1"/>
    <property type="molecule type" value="Genomic_DNA"/>
</dbReference>
<reference evidence="3 4" key="1">
    <citation type="submission" date="2019-05" db="EMBL/GenBank/DDBJ databases">
        <title>Verrucobacter flavum gen. nov., sp. nov. a new member of the family Verrucomicrobiaceae.</title>
        <authorList>
            <person name="Szuroczki S."/>
            <person name="Abbaszade G."/>
            <person name="Szabo A."/>
            <person name="Felfoldi T."/>
            <person name="Schumann P."/>
            <person name="Boka K."/>
            <person name="Keki Z."/>
            <person name="Toumi M."/>
            <person name="Toth E."/>
        </authorList>
    </citation>
    <scope>NUCLEOTIDE SEQUENCE [LARGE SCALE GENOMIC DNA]</scope>
    <source>
        <strain evidence="3 4">MG-N-17</strain>
    </source>
</reference>
<dbReference type="Pfam" id="PF04773">
    <property type="entry name" value="FecR"/>
    <property type="match status" value="1"/>
</dbReference>
<dbReference type="OrthoDB" id="9802683at2"/>
<dbReference type="InterPro" id="IPR013320">
    <property type="entry name" value="ConA-like_dom_sf"/>
</dbReference>
<protein>
    <recommendedName>
        <fullName evidence="2">FecR protein domain-containing protein</fullName>
    </recommendedName>
</protein>
<dbReference type="Gene3D" id="2.60.120.200">
    <property type="match status" value="1"/>
</dbReference>
<gene>
    <name evidence="3" type="ORF">FEM03_06955</name>
</gene>
<dbReference type="RefSeq" id="WP_138085481.1">
    <property type="nucleotide sequence ID" value="NZ_VAUV01000005.1"/>
</dbReference>
<dbReference type="PANTHER" id="PTHR30273">
    <property type="entry name" value="PERIPLASMIC SIGNAL SENSOR AND SIGMA FACTOR ACTIVATOR FECR-RELATED"/>
    <property type="match status" value="1"/>
</dbReference>
<comment type="caution">
    <text evidence="3">The sequence shown here is derived from an EMBL/GenBank/DDBJ whole genome shotgun (WGS) entry which is preliminary data.</text>
</comment>
<keyword evidence="1" id="KW-0812">Transmembrane</keyword>
<keyword evidence="4" id="KW-1185">Reference proteome</keyword>
<keyword evidence="1" id="KW-0472">Membrane</keyword>
<dbReference type="InterPro" id="IPR012373">
    <property type="entry name" value="Ferrdict_sens_TM"/>
</dbReference>
<organism evidence="3 4">
    <name type="scientific">Phragmitibacter flavus</name>
    <dbReference type="NCBI Taxonomy" id="2576071"/>
    <lineage>
        <taxon>Bacteria</taxon>
        <taxon>Pseudomonadati</taxon>
        <taxon>Verrucomicrobiota</taxon>
        <taxon>Verrucomicrobiia</taxon>
        <taxon>Verrucomicrobiales</taxon>
        <taxon>Verrucomicrobiaceae</taxon>
        <taxon>Phragmitibacter</taxon>
    </lineage>
</organism>
<dbReference type="PANTHER" id="PTHR30273:SF2">
    <property type="entry name" value="PROTEIN FECR"/>
    <property type="match status" value="1"/>
</dbReference>
<accession>A0A5R8KG28</accession>
<sequence length="540" mass="59998">MKRDIHSLIQSWLNGDITPADFEQLQDELLHSPEARQQLRHEINLDMVLRDHACSSLDANLTPWVQENPPARNSKSNANPFLRSWVPWAAAAGIAALLTAGVVIRTQRNSLQASAKVEETNQGAAILTRVSNAVWTDQTHSPRSGDTLGTGTFKLASGLAQIEFFSGATLLVDGPAEVEIHSPWKATCHSGKVRARVPPPAQGFVINTPQMEVEDLGTEFGVEVKPAESSTEVHVFEGDVNATPIGSKLVHLSEGEGLRRCNAGITPLKGNRSKDFVCLERMDALTQNRAKTRFAAWKEWKKQYCEDPRLLAYYAFQRSCNWERAADNDAPKVASFCTGGIVGARWTQGRWPEKDALEFKRPGDRVRIRLSGEYEGLTFACWLKVDGLDRKYNALLLTDGYEHGEPHWQILEDGRVMFSIASPPTSDGQTPEAQAYYSPIVFTHSNLGRWHHLAVTYNAISGETTHYFDGRQVSRELPPQQPPGCTVVYGPCEIGNWGLPAAGHEFPIRNLNGCIDEFVIYKNPLNNVELQAMYQAGRQD</sequence>
<feature type="transmembrane region" description="Helical" evidence="1">
    <location>
        <begin position="85"/>
        <end position="104"/>
    </location>
</feature>
<dbReference type="InterPro" id="IPR006860">
    <property type="entry name" value="FecR"/>
</dbReference>
<feature type="domain" description="FecR protein" evidence="2">
    <location>
        <begin position="188"/>
        <end position="240"/>
    </location>
</feature>